<protein>
    <submittedName>
        <fullName evidence="1">Uncharacterized protein</fullName>
    </submittedName>
</protein>
<evidence type="ECO:0000313" key="1">
    <source>
        <dbReference type="EMBL" id="ORZ01281.1"/>
    </source>
</evidence>
<organism evidence="1 2">
    <name type="scientific">Syncephalastrum racemosum</name>
    <name type="common">Filamentous fungus</name>
    <dbReference type="NCBI Taxonomy" id="13706"/>
    <lineage>
        <taxon>Eukaryota</taxon>
        <taxon>Fungi</taxon>
        <taxon>Fungi incertae sedis</taxon>
        <taxon>Mucoromycota</taxon>
        <taxon>Mucoromycotina</taxon>
        <taxon>Mucoromycetes</taxon>
        <taxon>Mucorales</taxon>
        <taxon>Syncephalastraceae</taxon>
        <taxon>Syncephalastrum</taxon>
    </lineage>
</organism>
<dbReference type="EMBL" id="MCGN01000002">
    <property type="protein sequence ID" value="ORZ01281.1"/>
    <property type="molecule type" value="Genomic_DNA"/>
</dbReference>
<name>A0A1X2HPK6_SYNRA</name>
<dbReference type="OrthoDB" id="2283086at2759"/>
<gene>
    <name evidence="1" type="ORF">BCR43DRAFT_174028</name>
</gene>
<dbReference type="AlphaFoldDB" id="A0A1X2HPK6"/>
<evidence type="ECO:0000313" key="2">
    <source>
        <dbReference type="Proteomes" id="UP000242180"/>
    </source>
</evidence>
<proteinExistence type="predicted"/>
<accession>A0A1X2HPK6</accession>
<keyword evidence="2" id="KW-1185">Reference proteome</keyword>
<dbReference type="InParanoid" id="A0A1X2HPK6"/>
<comment type="caution">
    <text evidence="1">The sequence shown here is derived from an EMBL/GenBank/DDBJ whole genome shotgun (WGS) entry which is preliminary data.</text>
</comment>
<dbReference type="Proteomes" id="UP000242180">
    <property type="component" value="Unassembled WGS sequence"/>
</dbReference>
<reference evidence="1 2" key="1">
    <citation type="submission" date="2016-07" db="EMBL/GenBank/DDBJ databases">
        <title>Pervasive Adenine N6-methylation of Active Genes in Fungi.</title>
        <authorList>
            <consortium name="DOE Joint Genome Institute"/>
            <person name="Mondo S.J."/>
            <person name="Dannebaum R.O."/>
            <person name="Kuo R.C."/>
            <person name="Labutti K."/>
            <person name="Haridas S."/>
            <person name="Kuo A."/>
            <person name="Salamov A."/>
            <person name="Ahrendt S.R."/>
            <person name="Lipzen A."/>
            <person name="Sullivan W."/>
            <person name="Andreopoulos W.B."/>
            <person name="Clum A."/>
            <person name="Lindquist E."/>
            <person name="Daum C."/>
            <person name="Ramamoorthy G.K."/>
            <person name="Gryganskyi A."/>
            <person name="Culley D."/>
            <person name="Magnuson J.K."/>
            <person name="James T.Y."/>
            <person name="O'Malley M.A."/>
            <person name="Stajich J.E."/>
            <person name="Spatafora J.W."/>
            <person name="Visel A."/>
            <person name="Grigoriev I.V."/>
        </authorList>
    </citation>
    <scope>NUCLEOTIDE SEQUENCE [LARGE SCALE GENOMIC DNA]</scope>
    <source>
        <strain evidence="1 2">NRRL 2496</strain>
    </source>
</reference>
<sequence>MNVLATMSARVRPERTVDIGPETSSTPHQIGPARTRIFFRAQEVQTFLAAVQKEVYTVPRTVSSLRRLVSGFEDASTFLVARTAHEEFYAELMMPTMIFTLCNTPHNQGYGTAGGAATPGNNHSSATSAISNALGCPRPGNPSAIWILSLVSSACKVDP</sequence>